<feature type="compositionally biased region" description="Low complexity" evidence="1">
    <location>
        <begin position="276"/>
        <end position="286"/>
    </location>
</feature>
<feature type="compositionally biased region" description="Basic and acidic residues" evidence="1">
    <location>
        <begin position="296"/>
        <end position="309"/>
    </location>
</feature>
<organism evidence="2 3">
    <name type="scientific">Microvirga lupini</name>
    <dbReference type="NCBI Taxonomy" id="420324"/>
    <lineage>
        <taxon>Bacteria</taxon>
        <taxon>Pseudomonadati</taxon>
        <taxon>Pseudomonadota</taxon>
        <taxon>Alphaproteobacteria</taxon>
        <taxon>Hyphomicrobiales</taxon>
        <taxon>Methylobacteriaceae</taxon>
        <taxon>Microvirga</taxon>
    </lineage>
</organism>
<keyword evidence="3" id="KW-1185">Reference proteome</keyword>
<feature type="region of interest" description="Disordered" evidence="1">
    <location>
        <begin position="1"/>
        <end position="21"/>
    </location>
</feature>
<evidence type="ECO:0000256" key="1">
    <source>
        <dbReference type="SAM" id="MobiDB-lite"/>
    </source>
</evidence>
<feature type="compositionally biased region" description="Acidic residues" evidence="1">
    <location>
        <begin position="325"/>
        <end position="345"/>
    </location>
</feature>
<protein>
    <submittedName>
        <fullName evidence="2">Uncharacterized protein</fullName>
    </submittedName>
</protein>
<reference evidence="2 3" key="1">
    <citation type="submission" date="2020-08" db="EMBL/GenBank/DDBJ databases">
        <title>The Agave Microbiome: Exploring the role of microbial communities in plant adaptations to desert environments.</title>
        <authorList>
            <person name="Partida-Martinez L.P."/>
        </authorList>
    </citation>
    <scope>NUCLEOTIDE SEQUENCE [LARGE SCALE GENOMIC DNA]</scope>
    <source>
        <strain evidence="2 3">AT3.9</strain>
    </source>
</reference>
<evidence type="ECO:0000313" key="2">
    <source>
        <dbReference type="EMBL" id="MBB3017611.1"/>
    </source>
</evidence>
<sequence>MSQELVTREQQPNLPAFASRSQMPTSVNAGAVAIEQERAIAEAQGQLILAKKFPRDLNGAHAELMAACKSPAFAAQAFYSVPNRGSGPSIRFAEEVARVYGNFQYGHRELSRGDGKSEVEVFAWDMQNNNRSTRQLTVPHAVDTKNGPKPCRDQAEVDNLIANKASKQIRGRILALMPKWLVADAIEECKKTLAGNNDEPLSVRVRKMTQAFAKYGVTAKHLEAYVGHSLDEVLLDELVDLTGVFNALKEGAAASDYFGAGETAESSAEAAADLAATAKSASNSKPAARKPAAKPQESKPAEEERKPVEEPAAEVTETQSQPETEQSEPEQTADDTSQDDGGDLF</sequence>
<gene>
    <name evidence="2" type="ORF">FHR70_000651</name>
</gene>
<name>A0A7W4VIW9_9HYPH</name>
<feature type="region of interest" description="Disordered" evidence="1">
    <location>
        <begin position="276"/>
        <end position="345"/>
    </location>
</feature>
<accession>A0A7W4VIW9</accession>
<dbReference type="Proteomes" id="UP000532010">
    <property type="component" value="Unassembled WGS sequence"/>
</dbReference>
<evidence type="ECO:0000313" key="3">
    <source>
        <dbReference type="Proteomes" id="UP000532010"/>
    </source>
</evidence>
<comment type="caution">
    <text evidence="2">The sequence shown here is derived from an EMBL/GenBank/DDBJ whole genome shotgun (WGS) entry which is preliminary data.</text>
</comment>
<proteinExistence type="predicted"/>
<dbReference type="AlphaFoldDB" id="A0A7W4VIW9"/>
<dbReference type="EMBL" id="JACHWB010000001">
    <property type="protein sequence ID" value="MBB3017611.1"/>
    <property type="molecule type" value="Genomic_DNA"/>
</dbReference>
<dbReference type="RefSeq" id="WP_183447058.1">
    <property type="nucleotide sequence ID" value="NZ_JACHWB010000001.1"/>
</dbReference>